<evidence type="ECO:0000259" key="6">
    <source>
        <dbReference type="Pfam" id="PF09734"/>
    </source>
</evidence>
<dbReference type="AlphaFoldDB" id="A0A6A6B9V3"/>
<evidence type="ECO:0000313" key="8">
    <source>
        <dbReference type="EMBL" id="KAF2140143.1"/>
    </source>
</evidence>
<reference evidence="8" key="1">
    <citation type="journal article" date="2020" name="Stud. Mycol.">
        <title>101 Dothideomycetes genomes: a test case for predicting lifestyles and emergence of pathogens.</title>
        <authorList>
            <person name="Haridas S."/>
            <person name="Albert R."/>
            <person name="Binder M."/>
            <person name="Bloem J."/>
            <person name="Labutti K."/>
            <person name="Salamov A."/>
            <person name="Andreopoulos B."/>
            <person name="Baker S."/>
            <person name="Barry K."/>
            <person name="Bills G."/>
            <person name="Bluhm B."/>
            <person name="Cannon C."/>
            <person name="Castanera R."/>
            <person name="Culley D."/>
            <person name="Daum C."/>
            <person name="Ezra D."/>
            <person name="Gonzalez J."/>
            <person name="Henrissat B."/>
            <person name="Kuo A."/>
            <person name="Liang C."/>
            <person name="Lipzen A."/>
            <person name="Lutzoni F."/>
            <person name="Magnuson J."/>
            <person name="Mondo S."/>
            <person name="Nolan M."/>
            <person name="Ohm R."/>
            <person name="Pangilinan J."/>
            <person name="Park H.-J."/>
            <person name="Ramirez L."/>
            <person name="Alfaro M."/>
            <person name="Sun H."/>
            <person name="Tritt A."/>
            <person name="Yoshinaga Y."/>
            <person name="Zwiers L.-H."/>
            <person name="Turgeon B."/>
            <person name="Goodwin S."/>
            <person name="Spatafora J."/>
            <person name="Crous P."/>
            <person name="Grigoriev I."/>
        </authorList>
    </citation>
    <scope>NUCLEOTIDE SEQUENCE</scope>
    <source>
        <strain evidence="8">CBS 121167</strain>
    </source>
</reference>
<comment type="subcellular location">
    <subcellularLocation>
        <location evidence="1">Nucleus</location>
    </subcellularLocation>
</comment>
<evidence type="ECO:0000259" key="7">
    <source>
        <dbReference type="Pfam" id="PF17682"/>
    </source>
</evidence>
<feature type="domain" description="Transcription factor IIIC subunit Tfc1/Sfc1 triple barrel" evidence="7">
    <location>
        <begin position="21"/>
        <end position="155"/>
    </location>
</feature>
<proteinExistence type="predicted"/>
<dbReference type="PANTHER" id="PTHR13230">
    <property type="entry name" value="GENERAL TRANSCRIPTION FACTOR IIIC, POLYPEPTIDE 5"/>
    <property type="match status" value="1"/>
</dbReference>
<dbReference type="GO" id="GO:0000127">
    <property type="term" value="C:transcription factor TFIIIC complex"/>
    <property type="evidence" value="ECO:0007669"/>
    <property type="project" value="InterPro"/>
</dbReference>
<feature type="region of interest" description="Disordered" evidence="5">
    <location>
        <begin position="88"/>
        <end position="110"/>
    </location>
</feature>
<dbReference type="GO" id="GO:0001002">
    <property type="term" value="F:RNA polymerase III type 1 promoter sequence-specific DNA binding"/>
    <property type="evidence" value="ECO:0007669"/>
    <property type="project" value="TreeGrafter"/>
</dbReference>
<feature type="compositionally biased region" description="Acidic residues" evidence="5">
    <location>
        <begin position="584"/>
        <end position="597"/>
    </location>
</feature>
<feature type="domain" description="Transcription factor IIIC subunit 5 HTH" evidence="6">
    <location>
        <begin position="196"/>
        <end position="345"/>
    </location>
</feature>
<feature type="region of interest" description="Disordered" evidence="5">
    <location>
        <begin position="502"/>
        <end position="597"/>
    </location>
</feature>
<evidence type="ECO:0000256" key="1">
    <source>
        <dbReference type="ARBA" id="ARBA00004123"/>
    </source>
</evidence>
<gene>
    <name evidence="8" type="ORF">K452DRAFT_273702</name>
</gene>
<dbReference type="Pfam" id="PF09734">
    <property type="entry name" value="Tau95"/>
    <property type="match status" value="1"/>
</dbReference>
<sequence>MDGLFAPAAAPSRPVPPRAVVSIEHPCLVRNIDNGLKSLGGGVALEKFLHLHDVHKTIGASLRPDDAMAKPVMSTFVRTQNLLVKLSLPKRTGRKRKRGSDDPWTADPLLADATSHTDPSILLRSLRDNPDGYGVELVGHARETHRFRSLPDFQYATSASPLAHMLRENLLPFEYSKLKHFNLDDRRENGIGGDVGPSPQFTNVDVPFNYVYRQNPAVKYAKDAEGQAMLYNPTAIRKFIMHQVSIDAESVLNESPVPLPPEETLDPHIQSTIQKIRALMEERPIMTKRYLMNHMVGTTDDVIKSSYAYVGFSFRSGPWRDTLVKFGCDPRTDPKYRVFQTVMFKIILPSEKESSNDPNKWMDARNVWRRQAKTRTYDKLTYLFDGKEIIPDGKIWQVCDITDPQLKRLIDTDNLRKECNIKSDGWFQNGTWAKVKVLMRDKIGIIMKGGTPNDDEYKRVMEFPDIITKDNIDETTIGRDLRVSKKESRMLTDIRNMAKLKYNRPLKTGQEDIETADSPEASQSAMNNTPGETETQEPLDHRLSDAGLEQGDSYAQVASPASEDLEDGASEDEADGVDALMGGTEEEGAFDEGEDVA</sequence>
<evidence type="ECO:0000256" key="4">
    <source>
        <dbReference type="ARBA" id="ARBA00023242"/>
    </source>
</evidence>
<keyword evidence="2" id="KW-0238">DNA-binding</keyword>
<evidence type="ECO:0000256" key="2">
    <source>
        <dbReference type="ARBA" id="ARBA00023125"/>
    </source>
</evidence>
<dbReference type="PANTHER" id="PTHR13230:SF5">
    <property type="entry name" value="GENERAL TRANSCRIPTION FACTOR 3C POLYPEPTIDE 5"/>
    <property type="match status" value="1"/>
</dbReference>
<name>A0A6A6B9V3_9PEZI</name>
<dbReference type="InterPro" id="IPR019136">
    <property type="entry name" value="TF_IIIC_su-5_HTH"/>
</dbReference>
<keyword evidence="3" id="KW-0804">Transcription</keyword>
<dbReference type="InterPro" id="IPR040454">
    <property type="entry name" value="TF_IIIC_Tfc1/Sfc1"/>
</dbReference>
<dbReference type="Proteomes" id="UP000799438">
    <property type="component" value="Unassembled WGS sequence"/>
</dbReference>
<keyword evidence="9" id="KW-1185">Reference proteome</keyword>
<dbReference type="GO" id="GO:0001003">
    <property type="term" value="F:RNA polymerase III type 2 promoter sequence-specific DNA binding"/>
    <property type="evidence" value="ECO:0007669"/>
    <property type="project" value="TreeGrafter"/>
</dbReference>
<feature type="compositionally biased region" description="Acidic residues" evidence="5">
    <location>
        <begin position="563"/>
        <end position="576"/>
    </location>
</feature>
<dbReference type="GeneID" id="54296655"/>
<keyword evidence="4" id="KW-0539">Nucleus</keyword>
<evidence type="ECO:0008006" key="10">
    <source>
        <dbReference type="Google" id="ProtNLM"/>
    </source>
</evidence>
<evidence type="ECO:0000256" key="5">
    <source>
        <dbReference type="SAM" id="MobiDB-lite"/>
    </source>
</evidence>
<evidence type="ECO:0000256" key="3">
    <source>
        <dbReference type="ARBA" id="ARBA00023163"/>
    </source>
</evidence>
<evidence type="ECO:0000313" key="9">
    <source>
        <dbReference type="Proteomes" id="UP000799438"/>
    </source>
</evidence>
<protein>
    <recommendedName>
        <fullName evidence="10">Transcription factor IIIC subunit 5 HTH domain-containing protein</fullName>
    </recommendedName>
</protein>
<dbReference type="Gene3D" id="3.30.200.160">
    <property type="entry name" value="TFIIIC, subcomplex tauA, subunit Sfc1, barrel domain"/>
    <property type="match status" value="1"/>
</dbReference>
<feature type="compositionally biased region" description="Polar residues" evidence="5">
    <location>
        <begin position="520"/>
        <end position="533"/>
    </location>
</feature>
<dbReference type="OrthoDB" id="5598268at2759"/>
<dbReference type="Pfam" id="PF17682">
    <property type="entry name" value="Tau95_N"/>
    <property type="match status" value="1"/>
</dbReference>
<dbReference type="GO" id="GO:0005634">
    <property type="term" value="C:nucleus"/>
    <property type="evidence" value="ECO:0007669"/>
    <property type="project" value="UniProtKB-SubCell"/>
</dbReference>
<organism evidence="8 9">
    <name type="scientific">Aplosporella prunicola CBS 121167</name>
    <dbReference type="NCBI Taxonomy" id="1176127"/>
    <lineage>
        <taxon>Eukaryota</taxon>
        <taxon>Fungi</taxon>
        <taxon>Dikarya</taxon>
        <taxon>Ascomycota</taxon>
        <taxon>Pezizomycotina</taxon>
        <taxon>Dothideomycetes</taxon>
        <taxon>Dothideomycetes incertae sedis</taxon>
        <taxon>Botryosphaeriales</taxon>
        <taxon>Aplosporellaceae</taxon>
        <taxon>Aplosporella</taxon>
    </lineage>
</organism>
<dbReference type="InterPro" id="IPR041499">
    <property type="entry name" value="Tfc1/Sfc1_N"/>
</dbReference>
<dbReference type="InterPro" id="IPR042536">
    <property type="entry name" value="TFIIIC_tauA_Sfc1"/>
</dbReference>
<dbReference type="EMBL" id="ML995490">
    <property type="protein sequence ID" value="KAF2140143.1"/>
    <property type="molecule type" value="Genomic_DNA"/>
</dbReference>
<dbReference type="GO" id="GO:0006384">
    <property type="term" value="P:transcription initiation at RNA polymerase III promoter"/>
    <property type="evidence" value="ECO:0007669"/>
    <property type="project" value="InterPro"/>
</dbReference>
<dbReference type="RefSeq" id="XP_033395856.1">
    <property type="nucleotide sequence ID" value="XM_033539159.1"/>
</dbReference>
<accession>A0A6A6B9V3</accession>